<proteinExistence type="predicted"/>
<dbReference type="Proteomes" id="UP000503129">
    <property type="component" value="Chromosome"/>
</dbReference>
<reference evidence="2 3" key="1">
    <citation type="submission" date="2018-06" db="EMBL/GenBank/DDBJ databases">
        <title>Comparative genomics of Brasilonema spp. strains.</title>
        <authorList>
            <person name="Alvarenga D.O."/>
            <person name="Fiore M.F."/>
            <person name="Varani A.M."/>
        </authorList>
    </citation>
    <scope>NUCLEOTIDE SEQUENCE [LARGE SCALE GENOMIC DNA]</scope>
    <source>
        <strain evidence="2 3">CENA114</strain>
    </source>
</reference>
<dbReference type="Pfam" id="PF02627">
    <property type="entry name" value="CMD"/>
    <property type="match status" value="3"/>
</dbReference>
<dbReference type="InterPro" id="IPR003779">
    <property type="entry name" value="CMD-like"/>
</dbReference>
<dbReference type="PANTHER" id="PTHR33570">
    <property type="entry name" value="4-CARBOXYMUCONOLACTONE DECARBOXYLASE FAMILY PROTEIN"/>
    <property type="match status" value="1"/>
</dbReference>
<gene>
    <name evidence="2" type="ORF">DP114_14245</name>
</gene>
<evidence type="ECO:0000313" key="3">
    <source>
        <dbReference type="Proteomes" id="UP000503129"/>
    </source>
</evidence>
<feature type="domain" description="Carboxymuconolactone decarboxylase-like" evidence="1">
    <location>
        <begin position="204"/>
        <end position="288"/>
    </location>
</feature>
<dbReference type="SUPFAM" id="SSF69118">
    <property type="entry name" value="AhpD-like"/>
    <property type="match status" value="2"/>
</dbReference>
<dbReference type="Gene3D" id="1.20.1290.10">
    <property type="entry name" value="AhpD-like"/>
    <property type="match status" value="3"/>
</dbReference>
<dbReference type="KEGG" id="bsen:DP114_14245"/>
<name>A0A856MC92_9CYAN</name>
<dbReference type="AlphaFoldDB" id="A0A856MC92"/>
<feature type="domain" description="Carboxymuconolactone decarboxylase-like" evidence="1">
    <location>
        <begin position="71"/>
        <end position="156"/>
    </location>
</feature>
<keyword evidence="3" id="KW-1185">Reference proteome</keyword>
<dbReference type="GO" id="GO:0051920">
    <property type="term" value="F:peroxiredoxin activity"/>
    <property type="evidence" value="ECO:0007669"/>
    <property type="project" value="InterPro"/>
</dbReference>
<feature type="domain" description="Carboxymuconolactone decarboxylase-like" evidence="1">
    <location>
        <begin position="348"/>
        <end position="435"/>
    </location>
</feature>
<dbReference type="RefSeq" id="WP_169265153.1">
    <property type="nucleotide sequence ID" value="NZ_CAWOXK010000001.1"/>
</dbReference>
<protein>
    <submittedName>
        <fullName evidence="2">Carboxymuconolactone decarboxylase</fullName>
    </submittedName>
</protein>
<organism evidence="2 3">
    <name type="scientific">Brasilonema sennae CENA114</name>
    <dbReference type="NCBI Taxonomy" id="415709"/>
    <lineage>
        <taxon>Bacteria</taxon>
        <taxon>Bacillati</taxon>
        <taxon>Cyanobacteriota</taxon>
        <taxon>Cyanophyceae</taxon>
        <taxon>Nostocales</taxon>
        <taxon>Scytonemataceae</taxon>
        <taxon>Brasilonema</taxon>
        <taxon>Bromeliae group (in: Brasilonema)</taxon>
    </lineage>
</organism>
<dbReference type="PANTHER" id="PTHR33570:SF10">
    <property type="entry name" value="GAMMA-CARBOXYMUCONOLACTONE DECARBOXYLASE"/>
    <property type="match status" value="1"/>
</dbReference>
<accession>A0A856MC92</accession>
<evidence type="ECO:0000259" key="1">
    <source>
        <dbReference type="Pfam" id="PF02627"/>
    </source>
</evidence>
<dbReference type="EMBL" id="CP030118">
    <property type="protein sequence ID" value="QDL08905.1"/>
    <property type="molecule type" value="Genomic_DNA"/>
</dbReference>
<dbReference type="InterPro" id="IPR052512">
    <property type="entry name" value="4CMD/NDH-1_regulator"/>
</dbReference>
<dbReference type="InterPro" id="IPR029032">
    <property type="entry name" value="AhpD-like"/>
</dbReference>
<sequence>MPQTSQRMRRSLLTSAIATLTTFVLGIVTQKQTQAQSNRSGDRYTRGIETLKRVGGKEYDRATRPLEPFSPDLSRMVVEHVFGDVVSRSGLDLKQREIATVAALTAIGSVRPALKFHIHGMLNVGCSPQEVIEIILNAVVYAGFPAAQDGMTIAREVFKERKIQFQPVSARPQGDRYQLGIQNLQQTEGDRVKTIATRFANLAPDLPRLIIEFARGEIWNRRGLSLKSREFATLAMVTALGNQSNSVEAHVEGALRAGATETEIKELLLQMTVYAGYPKTLAAVTAAQQIFADLKQRGIPAASPQPDLESRRQAESNEARYRRGLEALNQISKASGEAVVKSFEDIAPDLGRYIVEFSYGDVFSRPNLDLKTRELATVSALTALNTTASELPLEVHVNGALNVGANRQEIVEAIMHMIPYVGFVKVQQAMALAEAAFKKRNV</sequence>
<evidence type="ECO:0000313" key="2">
    <source>
        <dbReference type="EMBL" id="QDL08905.1"/>
    </source>
</evidence>